<dbReference type="Proteomes" id="UP000807159">
    <property type="component" value="Chromosome 13"/>
</dbReference>
<reference evidence="2" key="1">
    <citation type="journal article" date="2021" name="J. Hered.">
        <title>Genome Assembly of Salicaceae Populus deltoides (Eastern Cottonwood) I-69 Based on Nanopore Sequencing and Hi-C Technologies.</title>
        <authorList>
            <person name="Bai S."/>
            <person name="Wu H."/>
            <person name="Zhang J."/>
            <person name="Pan Z."/>
            <person name="Zhao W."/>
            <person name="Li Z."/>
            <person name="Tong C."/>
        </authorList>
    </citation>
    <scope>NUCLEOTIDE SEQUENCE</scope>
    <source>
        <tissue evidence="2">Leaf</tissue>
    </source>
</reference>
<protein>
    <submittedName>
        <fullName evidence="2">Uncharacterized protein</fullName>
    </submittedName>
</protein>
<feature type="transmembrane region" description="Helical" evidence="1">
    <location>
        <begin position="20"/>
        <end position="38"/>
    </location>
</feature>
<proteinExistence type="predicted"/>
<dbReference type="AlphaFoldDB" id="A0A8T2XCI2"/>
<gene>
    <name evidence="2" type="ORF">H0E87_023031</name>
</gene>
<sequence>MTTHDMADVLLSVVVNDVLLKFWLFVCLSTVLCWLVEFHQHITYS</sequence>
<keyword evidence="1" id="KW-0812">Transmembrane</keyword>
<evidence type="ECO:0000313" key="3">
    <source>
        <dbReference type="Proteomes" id="UP000807159"/>
    </source>
</evidence>
<comment type="caution">
    <text evidence="2">The sequence shown here is derived from an EMBL/GenBank/DDBJ whole genome shotgun (WGS) entry which is preliminary data.</text>
</comment>
<dbReference type="EMBL" id="JACEGQ020000013">
    <property type="protein sequence ID" value="KAH8490730.1"/>
    <property type="molecule type" value="Genomic_DNA"/>
</dbReference>
<accession>A0A8T2XCI2</accession>
<keyword evidence="1" id="KW-0472">Membrane</keyword>
<name>A0A8T2XCI2_POPDE</name>
<keyword evidence="1" id="KW-1133">Transmembrane helix</keyword>
<keyword evidence="3" id="KW-1185">Reference proteome</keyword>
<evidence type="ECO:0000313" key="2">
    <source>
        <dbReference type="EMBL" id="KAH8490730.1"/>
    </source>
</evidence>
<organism evidence="2 3">
    <name type="scientific">Populus deltoides</name>
    <name type="common">Eastern poplar</name>
    <name type="synonym">Eastern cottonwood</name>
    <dbReference type="NCBI Taxonomy" id="3696"/>
    <lineage>
        <taxon>Eukaryota</taxon>
        <taxon>Viridiplantae</taxon>
        <taxon>Streptophyta</taxon>
        <taxon>Embryophyta</taxon>
        <taxon>Tracheophyta</taxon>
        <taxon>Spermatophyta</taxon>
        <taxon>Magnoliopsida</taxon>
        <taxon>eudicotyledons</taxon>
        <taxon>Gunneridae</taxon>
        <taxon>Pentapetalae</taxon>
        <taxon>rosids</taxon>
        <taxon>fabids</taxon>
        <taxon>Malpighiales</taxon>
        <taxon>Salicaceae</taxon>
        <taxon>Saliceae</taxon>
        <taxon>Populus</taxon>
    </lineage>
</organism>
<evidence type="ECO:0000256" key="1">
    <source>
        <dbReference type="SAM" id="Phobius"/>
    </source>
</evidence>